<dbReference type="InterPro" id="IPR051213">
    <property type="entry name" value="START_lipid_transfer"/>
</dbReference>
<evidence type="ECO:0000256" key="1">
    <source>
        <dbReference type="SAM" id="MobiDB-lite"/>
    </source>
</evidence>
<dbReference type="KEGG" id="mgl:MGL_3896"/>
<dbReference type="CDD" id="cd00177">
    <property type="entry name" value="START"/>
    <property type="match status" value="1"/>
</dbReference>
<name>A8QBB0_MALGO</name>
<dbReference type="Pfam" id="PF01852">
    <property type="entry name" value="START"/>
    <property type="match status" value="1"/>
</dbReference>
<evidence type="ECO:0000259" key="2">
    <source>
        <dbReference type="PROSITE" id="PS50848"/>
    </source>
</evidence>
<feature type="region of interest" description="Disordered" evidence="1">
    <location>
        <begin position="886"/>
        <end position="981"/>
    </location>
</feature>
<dbReference type="SUPFAM" id="SSF55961">
    <property type="entry name" value="Bet v1-like"/>
    <property type="match status" value="3"/>
</dbReference>
<feature type="region of interest" description="Disordered" evidence="1">
    <location>
        <begin position="1330"/>
        <end position="1373"/>
    </location>
</feature>
<dbReference type="RefSeq" id="XP_001728902.1">
    <property type="nucleotide sequence ID" value="XM_001728850.1"/>
</dbReference>
<dbReference type="OrthoDB" id="196858at2759"/>
<feature type="region of interest" description="Disordered" evidence="1">
    <location>
        <begin position="1650"/>
        <end position="1708"/>
    </location>
</feature>
<dbReference type="InterPro" id="IPR023393">
    <property type="entry name" value="START-like_dom_sf"/>
</dbReference>
<proteinExistence type="predicted"/>
<dbReference type="InParanoid" id="A8QBB0"/>
<dbReference type="PANTHER" id="PTHR19308:SF54">
    <property type="entry name" value="START DOMAIN-CONTAINING PROTEIN"/>
    <property type="match status" value="1"/>
</dbReference>
<feature type="compositionally biased region" description="Low complexity" evidence="1">
    <location>
        <begin position="944"/>
        <end position="975"/>
    </location>
</feature>
<accession>A8QBB0</accession>
<dbReference type="OMA" id="WLTITHD"/>
<dbReference type="PROSITE" id="PS50848">
    <property type="entry name" value="START"/>
    <property type="match status" value="1"/>
</dbReference>
<sequence length="1855" mass="201629">MDGATLTQYVFDATDTLISRLNKTWKSTLDSALALLKELHVHESSSKQWRQVSPGRDGTAPEDVPESVQLAVARRRIRSVDVFRATWAGPNGIDSDVDPDIQSGANGAGADAHAGADIGSLLALLSSQELLAEWFPQIESSEVLETLGLNTCLCKTRFKLGWPASPRDAVLLTHTVHDHVRVLHVATSVPRASDAPSYLRPSPPYVRAHVHILALFAQKVSLGRIAVTAYWAVDARGSVLGVRPNAMTSSFPRLLPAYVRTAKRIGTQIPYVAGYGRGIEITSLRATPALRLEYSVMDDDELPPHSEFFSDAHRETTPRSIRICLSTQHSWDVNIQAESTGNVHAKFTYTLERVDDKWNELCIRHAELEDPNAVVRTLLESKKSDDTLRRSVGSEADSETSETTNISVKDGAASTTVIVNGSAVRAISSEAGSSHTVIMPNKFLEQLAQADLKSPSLSTASELGHRSSVLSLNTSLHGASLPPLAATVRRNYVYFTSLLQEPEAKWKRVCDTRGVTVTQLDSIDPTLVVYRAEATFVGLSVWDLFSTLSSPSLAKLWCPSMQGADLLQDLGGQSSVWHTRYAPSWPVMARDATLVQTSYKSPSSIHVFSFSADEHLVEPLALPAPTSSTIRMHVDLYGWSIEALSPTTVHVTLIEQSDPRGWLSKTRVPSQMITAMAGAGDYALRQGPPPCTTRLLNARAQKLEYDADTSTYHLEYGVARDGSAEPVTHTECVLWCNMEVWSPNIDVRVTPAPASVSCLRRHRLAGGGGLWLTIEHLADDAQREAVSIVVRKGPSQSTERGVVLLNGMRVRVDTEGLNPAQLHALAHKKRSKPRRVPLDWMYQGLSPKSKSAAATLSNDTATAAHADAMSDADTSADADSVLASRRARAGHMPSDIPERVPIDTDGVETPDTEFKPEASEHGIALDPKAGEGSARNSDIKSKTTRSASSSASQSRSRSQPQSKLLSESPSQSQSQAPTDSIAETKEGPELTVPAMHAALQALTLLRHIHSERHPNPAGPQANWSFVSEKHGLYIHRRMIESVSAKVMVYRTDKIIQGVAADELLPLVTYPSVRCAWDENWASSRLLESFGSGASTSLWTSKGSFPFSPRMFIVSSMSAHSSGSGGRSDDATSIDTSSTVTHQPVYFHASASSDASRWDLKALLPASLPTGTVLLDGWIFENVDPYSMEQYAIPSTRCIHVMAIDYGGVPSGINTLWNASLAQAVLQLERCIKSYGPFPSVRTPPRCLFVCGDGRQDDQDHVWVLRRSRRASTLIMSDFDRTSRTWQVLLYVRNTSSSIVAGTGDKNQLINTPALDNKCTDISTAAASVTTPSTVSSLPATATATSTPHRPVSPSTQRLSSRSSAFFPKRTSSKEPTPIADVQVELQHYPLGYAVQILWCETSDTCDLTTRPDKVPNESLPVEVQIFDVPPSALQAATHAPDERSHRHCVRVTLPSSAPEHVRMKSALVCLVISPLGSHGQDVSSTPALRTPAMTSSTAAAAAAPAPASSSTAVSPMTSPHVPVTVNGRVAEIIYGHEAARDALDVDEDQLEYIRRDESIVSRSGCIHDVGQSVFSVPVASITAQPPATKPVDAVPAPKVEADISLSYNELTEIPSPQSGANTSSLFGIFRPQYRNRIYDGFVSLFTGQQKNQTTTSNASSTSAKSSDQTSKMHSQQRKQQQQQQEQQQHQHQQQQLGSSSLSGLQASERTVRQQARRFRLSTLILFVIISFLLGSLTRAFVQPADYVLVPYTSDRQVPAAPHRPVTDASKEGSSSESVRVIDLAAREIDNFVRAARQLHTFARFGSTETVPSESATQSDSMPDYTGLVQWREMHKFLDIYLPGLPWRLVVGLAGV</sequence>
<reference evidence="3 4" key="1">
    <citation type="journal article" date="2007" name="Proc. Natl. Acad. Sci. U.S.A.">
        <title>Dandruff-associated Malassezia genomes reveal convergent and divergent virulence traits shared with plant and human fungal pathogens.</title>
        <authorList>
            <person name="Xu J."/>
            <person name="Saunders C.W."/>
            <person name="Hu P."/>
            <person name="Grant R.A."/>
            <person name="Boekhout T."/>
            <person name="Kuramae E.E."/>
            <person name="Kronstad J.W."/>
            <person name="Deangelis Y.M."/>
            <person name="Reeder N.L."/>
            <person name="Johnstone K.R."/>
            <person name="Leland M."/>
            <person name="Fieno A.M."/>
            <person name="Begley W.M."/>
            <person name="Sun Y."/>
            <person name="Lacey M.P."/>
            <person name="Chaudhary T."/>
            <person name="Keough T."/>
            <person name="Chu L."/>
            <person name="Sears R."/>
            <person name="Yuan B."/>
            <person name="Dawson T.L.Jr."/>
        </authorList>
    </citation>
    <scope>NUCLEOTIDE SEQUENCE [LARGE SCALE GENOMIC DNA]</scope>
    <source>
        <strain evidence="4">ATCC MYA-4612 / CBS 7966</strain>
    </source>
</reference>
<feature type="compositionally biased region" description="Low complexity" evidence="1">
    <location>
        <begin position="1330"/>
        <end position="1363"/>
    </location>
</feature>
<feature type="compositionally biased region" description="Low complexity" evidence="1">
    <location>
        <begin position="1650"/>
        <end position="1669"/>
    </location>
</feature>
<feature type="compositionally biased region" description="Low complexity" evidence="1">
    <location>
        <begin position="1677"/>
        <end position="1705"/>
    </location>
</feature>
<dbReference type="VEuPathDB" id="FungiDB:MGL_3896"/>
<dbReference type="GO" id="GO:0008289">
    <property type="term" value="F:lipid binding"/>
    <property type="evidence" value="ECO:0007669"/>
    <property type="project" value="InterPro"/>
</dbReference>
<dbReference type="PANTHER" id="PTHR19308">
    <property type="entry name" value="PHOSPHATIDYLCHOLINE TRANSFER PROTEIN"/>
    <property type="match status" value="1"/>
</dbReference>
<evidence type="ECO:0000313" key="4">
    <source>
        <dbReference type="Proteomes" id="UP000008837"/>
    </source>
</evidence>
<comment type="caution">
    <text evidence="3">The sequence shown here is derived from an EMBL/GenBank/DDBJ whole genome shotgun (WGS) entry which is preliminary data.</text>
</comment>
<gene>
    <name evidence="3" type="ORF">MGL_3896</name>
</gene>
<organism evidence="3 4">
    <name type="scientific">Malassezia globosa (strain ATCC MYA-4612 / CBS 7966)</name>
    <name type="common">Dandruff-associated fungus</name>
    <dbReference type="NCBI Taxonomy" id="425265"/>
    <lineage>
        <taxon>Eukaryota</taxon>
        <taxon>Fungi</taxon>
        <taxon>Dikarya</taxon>
        <taxon>Basidiomycota</taxon>
        <taxon>Ustilaginomycotina</taxon>
        <taxon>Malasseziomycetes</taxon>
        <taxon>Malasseziales</taxon>
        <taxon>Malasseziaceae</taxon>
        <taxon>Malassezia</taxon>
    </lineage>
</organism>
<dbReference type="Gene3D" id="3.30.530.20">
    <property type="match status" value="3"/>
</dbReference>
<dbReference type="InterPro" id="IPR002913">
    <property type="entry name" value="START_lipid-bd_dom"/>
</dbReference>
<dbReference type="GeneID" id="5853207"/>
<feature type="region of interest" description="Disordered" evidence="1">
    <location>
        <begin position="385"/>
        <end position="406"/>
    </location>
</feature>
<dbReference type="EMBL" id="AAYY01000016">
    <property type="protein sequence ID" value="EDP41688.1"/>
    <property type="molecule type" value="Genomic_DNA"/>
</dbReference>
<dbReference type="Proteomes" id="UP000008837">
    <property type="component" value="Unassembled WGS sequence"/>
</dbReference>
<protein>
    <recommendedName>
        <fullName evidence="2">START domain-containing protein</fullName>
    </recommendedName>
</protein>
<evidence type="ECO:0000313" key="3">
    <source>
        <dbReference type="EMBL" id="EDP41688.1"/>
    </source>
</evidence>
<dbReference type="STRING" id="425265.A8QBB0"/>
<feature type="domain" description="START" evidence="2">
    <location>
        <begin position="495"/>
        <end position="680"/>
    </location>
</feature>
<keyword evidence="4" id="KW-1185">Reference proteome</keyword>
<dbReference type="GO" id="GO:0005737">
    <property type="term" value="C:cytoplasm"/>
    <property type="evidence" value="ECO:0007669"/>
    <property type="project" value="UniProtKB-ARBA"/>
</dbReference>